<proteinExistence type="predicted"/>
<evidence type="ECO:0000313" key="2">
    <source>
        <dbReference type="Proteomes" id="UP000214688"/>
    </source>
</evidence>
<organism evidence="1 2">
    <name type="scientific">Tumebacillus algifaecis</name>
    <dbReference type="NCBI Taxonomy" id="1214604"/>
    <lineage>
        <taxon>Bacteria</taxon>
        <taxon>Bacillati</taxon>
        <taxon>Bacillota</taxon>
        <taxon>Bacilli</taxon>
        <taxon>Bacillales</taxon>
        <taxon>Alicyclobacillaceae</taxon>
        <taxon>Tumebacillus</taxon>
    </lineage>
</organism>
<dbReference type="RefSeq" id="WP_094235469.1">
    <property type="nucleotide sequence ID" value="NZ_CP022657.1"/>
</dbReference>
<name>A0A223CXV0_9BACL</name>
<sequence>MNLSIPKIDARISDYTETVVRSFFERHQEEKILLVQRTSHLTKYYIFTQYLIDIGALDECHNAERTILANSISDFFGVKALVEAASLGGALTLVRNLLERLINLRYIHKKFPEYADTFYYHAEFEQYLMYERDRANGEVIIDEPLITRITQRYHEIKHLYEKKRSWYQVPLARDLNYQKINGKTRKVTVGDLARYTELSFEYERIYSLLSKVSHGQAVTKNMVIADGNFTSTPVYDSPHISVTCGFALEYFSKTVQSILERIGRNDFNDYSKWLVHEAMIKEYLK</sequence>
<protein>
    <submittedName>
        <fullName evidence="1">Uncharacterized protein</fullName>
    </submittedName>
</protein>
<evidence type="ECO:0000313" key="1">
    <source>
        <dbReference type="EMBL" id="ASS74210.1"/>
    </source>
</evidence>
<dbReference type="Proteomes" id="UP000214688">
    <property type="component" value="Chromosome"/>
</dbReference>
<keyword evidence="2" id="KW-1185">Reference proteome</keyword>
<dbReference type="Pfam" id="PF18928">
    <property type="entry name" value="DUF5677"/>
    <property type="match status" value="1"/>
</dbReference>
<gene>
    <name evidence="1" type="ORF">CIG75_03880</name>
</gene>
<dbReference type="InterPro" id="IPR043733">
    <property type="entry name" value="DUF5677"/>
</dbReference>
<dbReference type="KEGG" id="tab:CIG75_03880"/>
<dbReference type="AlphaFoldDB" id="A0A223CXV0"/>
<accession>A0A223CXV0</accession>
<dbReference type="EMBL" id="CP022657">
    <property type="protein sequence ID" value="ASS74210.1"/>
    <property type="molecule type" value="Genomic_DNA"/>
</dbReference>
<reference evidence="1 2" key="1">
    <citation type="journal article" date="2015" name="Int. J. Syst. Evol. Microbiol.">
        <title>Tumebacillus algifaecis sp. nov., isolated from decomposing algal scum.</title>
        <authorList>
            <person name="Wu Y.F."/>
            <person name="Zhang B."/>
            <person name="Xing P."/>
            <person name="Wu Q.L."/>
            <person name="Liu S.J."/>
        </authorList>
    </citation>
    <scope>NUCLEOTIDE SEQUENCE [LARGE SCALE GENOMIC DNA]</scope>
    <source>
        <strain evidence="1 2">THMBR28</strain>
    </source>
</reference>